<dbReference type="OrthoDB" id="9790935at2"/>
<protein>
    <submittedName>
        <fullName evidence="3">Transposase</fullName>
    </submittedName>
</protein>
<dbReference type="InterPro" id="IPR002525">
    <property type="entry name" value="Transp_IS110-like_N"/>
</dbReference>
<proteinExistence type="predicted"/>
<comment type="caution">
    <text evidence="3">The sequence shown here is derived from an EMBL/GenBank/DDBJ whole genome shotgun (WGS) entry which is preliminary data.</text>
</comment>
<dbReference type="InterPro" id="IPR047650">
    <property type="entry name" value="Transpos_IS110"/>
</dbReference>
<dbReference type="Proteomes" id="UP000525923">
    <property type="component" value="Unassembled WGS sequence"/>
</dbReference>
<name>A0A7W8CS03_9BACL</name>
<dbReference type="PANTHER" id="PTHR33055">
    <property type="entry name" value="TRANSPOSASE FOR INSERTION SEQUENCE ELEMENT IS1111A"/>
    <property type="match status" value="1"/>
</dbReference>
<dbReference type="Pfam" id="PF02371">
    <property type="entry name" value="Transposase_20"/>
    <property type="match status" value="1"/>
</dbReference>
<organism evidence="3 4">
    <name type="scientific">Planococcus koreensis</name>
    <dbReference type="NCBI Taxonomy" id="112331"/>
    <lineage>
        <taxon>Bacteria</taxon>
        <taxon>Bacillati</taxon>
        <taxon>Bacillota</taxon>
        <taxon>Bacilli</taxon>
        <taxon>Bacillales</taxon>
        <taxon>Caryophanaceae</taxon>
        <taxon>Planococcus</taxon>
    </lineage>
</organism>
<dbReference type="GO" id="GO:0006313">
    <property type="term" value="P:DNA transposition"/>
    <property type="evidence" value="ECO:0007669"/>
    <property type="project" value="InterPro"/>
</dbReference>
<dbReference type="InterPro" id="IPR003346">
    <property type="entry name" value="Transposase_20"/>
</dbReference>
<dbReference type="PANTHER" id="PTHR33055:SF13">
    <property type="entry name" value="TRANSPOSASE"/>
    <property type="match status" value="1"/>
</dbReference>
<dbReference type="Gene3D" id="1.10.287.4070">
    <property type="match status" value="1"/>
</dbReference>
<dbReference type="GO" id="GO:0004803">
    <property type="term" value="F:transposase activity"/>
    <property type="evidence" value="ECO:0007669"/>
    <property type="project" value="InterPro"/>
</dbReference>
<dbReference type="AlphaFoldDB" id="A0A7W8CS03"/>
<evidence type="ECO:0000313" key="4">
    <source>
        <dbReference type="Proteomes" id="UP000525923"/>
    </source>
</evidence>
<keyword evidence="4" id="KW-1185">Reference proteome</keyword>
<dbReference type="Pfam" id="PF01548">
    <property type="entry name" value="DEDD_Tnp_IS110"/>
    <property type="match status" value="1"/>
</dbReference>
<dbReference type="GO" id="GO:0003677">
    <property type="term" value="F:DNA binding"/>
    <property type="evidence" value="ECO:0007669"/>
    <property type="project" value="InterPro"/>
</dbReference>
<evidence type="ECO:0000259" key="1">
    <source>
        <dbReference type="Pfam" id="PF01548"/>
    </source>
</evidence>
<reference evidence="3 4" key="1">
    <citation type="submission" date="2020-08" db="EMBL/GenBank/DDBJ databases">
        <title>Genomic Encyclopedia of Type Strains, Phase IV (KMG-IV): sequencing the most valuable type-strain genomes for metagenomic binning, comparative biology and taxonomic classification.</title>
        <authorList>
            <person name="Goeker M."/>
        </authorList>
    </citation>
    <scope>NUCLEOTIDE SEQUENCE [LARGE SCALE GENOMIC DNA]</scope>
    <source>
        <strain evidence="3 4">DSM 15895</strain>
    </source>
</reference>
<dbReference type="NCBIfam" id="NF033542">
    <property type="entry name" value="transpos_IS110"/>
    <property type="match status" value="1"/>
</dbReference>
<feature type="domain" description="Transposase IS116/IS110/IS902 C-terminal" evidence="2">
    <location>
        <begin position="272"/>
        <end position="352"/>
    </location>
</feature>
<evidence type="ECO:0000313" key="3">
    <source>
        <dbReference type="EMBL" id="MBB5179759.1"/>
    </source>
</evidence>
<dbReference type="EMBL" id="JACHHE010000002">
    <property type="protein sequence ID" value="MBB5179759.1"/>
    <property type="molecule type" value="Genomic_DNA"/>
</dbReference>
<dbReference type="RefSeq" id="WP_135502448.1">
    <property type="nucleotide sequence ID" value="NZ_JACHHE010000002.1"/>
</dbReference>
<feature type="domain" description="Transposase IS110-like N-terminal" evidence="1">
    <location>
        <begin position="7"/>
        <end position="161"/>
    </location>
</feature>
<evidence type="ECO:0000259" key="2">
    <source>
        <dbReference type="Pfam" id="PF02371"/>
    </source>
</evidence>
<accession>A0A7W8CS03</accession>
<sequence>MSHVIAFDVSMGKSSLVVYDHHQHCQYEGEMEHTQAAFHALHKRISALEEQDGRLPAIVFEATGVYSQPLESFLQEQGFPYSRLNPLEAKIQTAAMRRQKTDISDAHELAKSHFRNMRPDTYVQAEFYGQMRALARYGEDIEKEISQNTNRLHAFLQLSFPLLETVFTKSSVLFLNIVQLFPHPICLDGASSESLRDQILQATRKNLSQAQAEKKAVELLTAARNSYAAIGPEDVRCQHLTNFARRLLELRTQKKEIIQQMVALSKDTVEFQVLKSFPGIGDATAVQLIGELGDIQRFRNAKQINAYTGIDIRRHQSGKLQYKDRINKRGNKRLRKILYNMVMNMISLRAKTQNTIVDHYDQLKKQPNGKLHQVAVIACVNKFLKVAFHLIQHGLLYHYESGKAS</sequence>
<gene>
    <name evidence="3" type="ORF">HNQ44_001183</name>
</gene>